<dbReference type="OrthoDB" id="9773478at2"/>
<dbReference type="InterPro" id="IPR011330">
    <property type="entry name" value="Glyco_hydro/deAcase_b/a-brl"/>
</dbReference>
<dbReference type="GO" id="GO:0005524">
    <property type="term" value="F:ATP binding"/>
    <property type="evidence" value="ECO:0007669"/>
    <property type="project" value="UniProtKB-UniRule"/>
</dbReference>
<keyword evidence="1" id="KW-0378">Hydrolase</keyword>
<dbReference type="SUPFAM" id="SSF88713">
    <property type="entry name" value="Glycoside hydrolase/deacetylase"/>
    <property type="match status" value="1"/>
</dbReference>
<organism evidence="2 3">
    <name type="scientific">Ralstonia insidiosa</name>
    <dbReference type="NCBI Taxonomy" id="190721"/>
    <lineage>
        <taxon>Bacteria</taxon>
        <taxon>Pseudomonadati</taxon>
        <taxon>Pseudomonadota</taxon>
        <taxon>Betaproteobacteria</taxon>
        <taxon>Burkholderiales</taxon>
        <taxon>Burkholderiaceae</taxon>
        <taxon>Ralstonia</taxon>
    </lineage>
</organism>
<comment type="similarity">
    <text evidence="1">Belongs to the LamB/PxpA family.</text>
</comment>
<proteinExistence type="inferred from homology"/>
<dbReference type="Gene3D" id="3.20.20.370">
    <property type="entry name" value="Glycoside hydrolase/deacetylase"/>
    <property type="match status" value="1"/>
</dbReference>
<accession>A0A191ZWF7</accession>
<dbReference type="Proteomes" id="UP000078572">
    <property type="component" value="Chromosome 1"/>
</dbReference>
<dbReference type="GeneID" id="61525953"/>
<dbReference type="CDD" id="cd10787">
    <property type="entry name" value="LamB_YcsF_like"/>
    <property type="match status" value="1"/>
</dbReference>
<dbReference type="HAMAP" id="MF_00691">
    <property type="entry name" value="PxpA"/>
    <property type="match status" value="1"/>
</dbReference>
<comment type="subunit">
    <text evidence="1">Forms a complex composed of PxpA, PxpB and PxpC.</text>
</comment>
<keyword evidence="3" id="KW-1185">Reference proteome</keyword>
<gene>
    <name evidence="1" type="primary">pxpA</name>
    <name evidence="2" type="ORF">A9Y76_07975</name>
</gene>
<keyword evidence="1" id="KW-0547">Nucleotide-binding</keyword>
<keyword evidence="1" id="KW-0067">ATP-binding</keyword>
<dbReference type="NCBIfam" id="NF003816">
    <property type="entry name" value="PRK05406.1-5"/>
    <property type="match status" value="1"/>
</dbReference>
<dbReference type="InterPro" id="IPR005501">
    <property type="entry name" value="LamB/YcsF/PxpA-like"/>
</dbReference>
<evidence type="ECO:0000256" key="1">
    <source>
        <dbReference type="HAMAP-Rule" id="MF_00691"/>
    </source>
</evidence>
<evidence type="ECO:0000313" key="2">
    <source>
        <dbReference type="EMBL" id="ANJ72411.1"/>
    </source>
</evidence>
<name>A0A191ZWF7_9RALS</name>
<dbReference type="GO" id="GO:0005975">
    <property type="term" value="P:carbohydrate metabolic process"/>
    <property type="evidence" value="ECO:0007669"/>
    <property type="project" value="InterPro"/>
</dbReference>
<dbReference type="Pfam" id="PF03746">
    <property type="entry name" value="LamB_YcsF"/>
    <property type="match status" value="1"/>
</dbReference>
<dbReference type="EMBL" id="CP016022">
    <property type="protein sequence ID" value="ANJ72411.1"/>
    <property type="molecule type" value="Genomic_DNA"/>
</dbReference>
<sequence>MTARGKSLEVDLNSDMGEGYGAYRMGDDGAILDIVTSANVACGMHAGDPEIMVKTFRLAKERGVAIGAHPGFPDLWGFGRRVIPYTPGEIERLVAYQIGAAEALARYAGHHITYVKAHGALGNLTQTDADVATAIAHAIKAVNPELICMTFAGSVMERVSGELGLEVRREVFADRAYDEEGHLVHRKTPGAVLHDADQVASRMLRMVQAGAIETISGRMLPVQIDTICVHSDTPGAIEMAAKVRCALEQAGISVKSFS</sequence>
<dbReference type="RefSeq" id="WP_064803354.1">
    <property type="nucleotide sequence ID" value="NZ_CP016022.1"/>
</dbReference>
<dbReference type="EC" id="3.5.2.9" evidence="1"/>
<evidence type="ECO:0000313" key="3">
    <source>
        <dbReference type="Proteomes" id="UP000078572"/>
    </source>
</evidence>
<protein>
    <recommendedName>
        <fullName evidence="1">5-oxoprolinase subunit A</fullName>
        <shortName evidence="1">5-OPase subunit A</shortName>
        <ecNumber evidence="1">3.5.2.9</ecNumber>
    </recommendedName>
    <alternativeName>
        <fullName evidence="1">5-oxoprolinase (ATP-hydrolyzing) subunit A</fullName>
    </alternativeName>
</protein>
<dbReference type="PANTHER" id="PTHR30292">
    <property type="entry name" value="UNCHARACTERIZED PROTEIN YBGL-RELATED"/>
    <property type="match status" value="1"/>
</dbReference>
<comment type="function">
    <text evidence="1">Catalyzes the cleavage of 5-oxoproline to form L-glutamate coupled to the hydrolysis of ATP to ADP and inorganic phosphate.</text>
</comment>
<dbReference type="STRING" id="190721.ACS15_0705"/>
<comment type="catalytic activity">
    <reaction evidence="1">
        <text>5-oxo-L-proline + ATP + 2 H2O = L-glutamate + ADP + phosphate + H(+)</text>
        <dbReference type="Rhea" id="RHEA:10348"/>
        <dbReference type="ChEBI" id="CHEBI:15377"/>
        <dbReference type="ChEBI" id="CHEBI:15378"/>
        <dbReference type="ChEBI" id="CHEBI:29985"/>
        <dbReference type="ChEBI" id="CHEBI:30616"/>
        <dbReference type="ChEBI" id="CHEBI:43474"/>
        <dbReference type="ChEBI" id="CHEBI:58402"/>
        <dbReference type="ChEBI" id="CHEBI:456216"/>
        <dbReference type="EC" id="3.5.2.9"/>
    </reaction>
</comment>
<dbReference type="NCBIfam" id="NF003814">
    <property type="entry name" value="PRK05406.1-3"/>
    <property type="match status" value="1"/>
</dbReference>
<dbReference type="AlphaFoldDB" id="A0A191ZWF7"/>
<dbReference type="GO" id="GO:0017168">
    <property type="term" value="F:5-oxoprolinase (ATP-hydrolyzing) activity"/>
    <property type="evidence" value="ECO:0007669"/>
    <property type="project" value="UniProtKB-UniRule"/>
</dbReference>
<reference evidence="3" key="1">
    <citation type="submission" date="2016-06" db="EMBL/GenBank/DDBJ databases">
        <authorList>
            <person name="Xu Y."/>
            <person name="Nagy A."/>
            <person name="Yan X."/>
            <person name="Kim S.W."/>
            <person name="Haley B."/>
            <person name="Liu N.T."/>
            <person name="Nou X."/>
        </authorList>
    </citation>
    <scope>NUCLEOTIDE SEQUENCE [LARGE SCALE GENOMIC DNA]</scope>
    <source>
        <strain evidence="3">ATCC 49129</strain>
    </source>
</reference>
<dbReference type="PANTHER" id="PTHR30292:SF0">
    <property type="entry name" value="5-OXOPROLINASE SUBUNIT A"/>
    <property type="match status" value="1"/>
</dbReference>